<reference evidence="1" key="1">
    <citation type="journal article" date="2014" name="Front. Microbiol.">
        <title>High frequency of phylogenetically diverse reductive dehalogenase-homologous genes in deep subseafloor sedimentary metagenomes.</title>
        <authorList>
            <person name="Kawai M."/>
            <person name="Futagami T."/>
            <person name="Toyoda A."/>
            <person name="Takaki Y."/>
            <person name="Nishi S."/>
            <person name="Hori S."/>
            <person name="Arai W."/>
            <person name="Tsubouchi T."/>
            <person name="Morono Y."/>
            <person name="Uchiyama I."/>
            <person name="Ito T."/>
            <person name="Fujiyama A."/>
            <person name="Inagaki F."/>
            <person name="Takami H."/>
        </authorList>
    </citation>
    <scope>NUCLEOTIDE SEQUENCE</scope>
    <source>
        <strain evidence="1">Expedition CK06-06</strain>
    </source>
</reference>
<organism evidence="1">
    <name type="scientific">marine sediment metagenome</name>
    <dbReference type="NCBI Taxonomy" id="412755"/>
    <lineage>
        <taxon>unclassified sequences</taxon>
        <taxon>metagenomes</taxon>
        <taxon>ecological metagenomes</taxon>
    </lineage>
</organism>
<sequence length="57" mass="6217">MVQLVIVGVLPAPQEIPPPLPLVELLLIVQLLITGLLSRQQKIPPPFDQSEVVLSLI</sequence>
<comment type="caution">
    <text evidence="1">The sequence shown here is derived from an EMBL/GenBank/DDBJ whole genome shotgun (WGS) entry which is preliminary data.</text>
</comment>
<dbReference type="EMBL" id="BARS01017093">
    <property type="protein sequence ID" value="GAF94142.1"/>
    <property type="molecule type" value="Genomic_DNA"/>
</dbReference>
<evidence type="ECO:0000313" key="1">
    <source>
        <dbReference type="EMBL" id="GAF94142.1"/>
    </source>
</evidence>
<gene>
    <name evidence="1" type="ORF">S01H1_28009</name>
</gene>
<protein>
    <submittedName>
        <fullName evidence="1">Uncharacterized protein</fullName>
    </submittedName>
</protein>
<dbReference type="AlphaFoldDB" id="X0U148"/>
<proteinExistence type="predicted"/>
<accession>X0U148</accession>
<feature type="non-terminal residue" evidence="1">
    <location>
        <position position="57"/>
    </location>
</feature>
<name>X0U148_9ZZZZ</name>